<gene>
    <name evidence="3" type="ORF">KZO38_01900</name>
</gene>
<feature type="domain" description="Endonuclease YhcR N-terminal" evidence="2">
    <location>
        <begin position="103"/>
        <end position="212"/>
    </location>
</feature>
<evidence type="ECO:0000313" key="3">
    <source>
        <dbReference type="EMBL" id="MBW4768524.1"/>
    </source>
</evidence>
<feature type="compositionally biased region" description="Basic and acidic residues" evidence="1">
    <location>
        <begin position="44"/>
        <end position="63"/>
    </location>
</feature>
<feature type="compositionally biased region" description="Basic and acidic residues" evidence="1">
    <location>
        <begin position="72"/>
        <end position="99"/>
    </location>
</feature>
<evidence type="ECO:0000313" key="4">
    <source>
        <dbReference type="Proteomes" id="UP000788426"/>
    </source>
</evidence>
<accession>A0ABS6YAC4</accession>
<organism evidence="3 4">
    <name type="scientific">Hoylesella nanceiensis</name>
    <dbReference type="NCBI Taxonomy" id="425941"/>
    <lineage>
        <taxon>Bacteria</taxon>
        <taxon>Pseudomonadati</taxon>
        <taxon>Bacteroidota</taxon>
        <taxon>Bacteroidia</taxon>
        <taxon>Bacteroidales</taxon>
        <taxon>Prevotellaceae</taxon>
        <taxon>Hoylesella</taxon>
    </lineage>
</organism>
<dbReference type="RefSeq" id="WP_219479364.1">
    <property type="nucleotide sequence ID" value="NZ_JAHXCT010000001.1"/>
</dbReference>
<reference evidence="3 4" key="1">
    <citation type="submission" date="2021-07" db="EMBL/GenBank/DDBJ databases">
        <title>Genomic diversity and antimicrobial resistance of Prevotella spp. isolated from chronic lung disease airways.</title>
        <authorList>
            <person name="Webb K.A."/>
            <person name="Olagoke O.S."/>
            <person name="Baird T."/>
            <person name="Neill J."/>
            <person name="Pham A."/>
            <person name="Wells T.J."/>
            <person name="Ramsay K.A."/>
            <person name="Bell S.C."/>
            <person name="Sarovich D.S."/>
            <person name="Price E.P."/>
        </authorList>
    </citation>
    <scope>NUCLEOTIDE SEQUENCE [LARGE SCALE GENOMIC DNA]</scope>
    <source>
        <strain evidence="3 4">SCHI0011.S.12</strain>
    </source>
</reference>
<dbReference type="Pfam" id="PF19886">
    <property type="entry name" value="DUF6359"/>
    <property type="match status" value="1"/>
</dbReference>
<protein>
    <recommendedName>
        <fullName evidence="2">Endonuclease YhcR N-terminal domain-containing protein</fullName>
    </recommendedName>
</protein>
<sequence>MKAFIYSIITALFISLCACEKPYSPEKEKNKKETTIDSEDEKEEEKPSDNEKKIPSEDKKDSENNPPTPEKPNPDKEKEGTTPDNPSNDKPDNGNIVPKEDHISISDFLTKDYLYQIWVQGYIVGSCSGNIKNATLEAPFSGLSAILLADNPNEKDIKKMIAIELKSRSQARKELNLVDNPNNFGRKIKVFGYQEDYLNIPGIKSWGNSYEWVK</sequence>
<proteinExistence type="predicted"/>
<feature type="region of interest" description="Disordered" evidence="1">
    <location>
        <begin position="24"/>
        <end position="99"/>
    </location>
</feature>
<dbReference type="InterPro" id="IPR045939">
    <property type="entry name" value="YhcR_N"/>
</dbReference>
<comment type="caution">
    <text evidence="3">The sequence shown here is derived from an EMBL/GenBank/DDBJ whole genome shotgun (WGS) entry which is preliminary data.</text>
</comment>
<dbReference type="Proteomes" id="UP000788426">
    <property type="component" value="Unassembled WGS sequence"/>
</dbReference>
<keyword evidence="4" id="KW-1185">Reference proteome</keyword>
<evidence type="ECO:0000259" key="2">
    <source>
        <dbReference type="Pfam" id="PF19886"/>
    </source>
</evidence>
<feature type="compositionally biased region" description="Basic and acidic residues" evidence="1">
    <location>
        <begin position="24"/>
        <end position="35"/>
    </location>
</feature>
<dbReference type="PROSITE" id="PS51257">
    <property type="entry name" value="PROKAR_LIPOPROTEIN"/>
    <property type="match status" value="1"/>
</dbReference>
<name>A0ABS6YAC4_9BACT</name>
<evidence type="ECO:0000256" key="1">
    <source>
        <dbReference type="SAM" id="MobiDB-lite"/>
    </source>
</evidence>
<dbReference type="EMBL" id="JAHXCT010000001">
    <property type="protein sequence ID" value="MBW4768524.1"/>
    <property type="molecule type" value="Genomic_DNA"/>
</dbReference>